<name>A0A382UDR5_9ZZZZ</name>
<keyword evidence="10" id="KW-1208">Phospholipid metabolism</keyword>
<dbReference type="GO" id="GO:0016020">
    <property type="term" value="C:membrane"/>
    <property type="evidence" value="ECO:0007669"/>
    <property type="project" value="UniProtKB-SubCell"/>
</dbReference>
<keyword evidence="3" id="KW-0444">Lipid biosynthesis</keyword>
<dbReference type="GO" id="GO:0005739">
    <property type="term" value="C:mitochondrion"/>
    <property type="evidence" value="ECO:0007669"/>
    <property type="project" value="TreeGrafter"/>
</dbReference>
<keyword evidence="5 11" id="KW-0812">Transmembrane</keyword>
<dbReference type="GO" id="GO:0046474">
    <property type="term" value="P:glycerophospholipid biosynthetic process"/>
    <property type="evidence" value="ECO:0007669"/>
    <property type="project" value="TreeGrafter"/>
</dbReference>
<feature type="transmembrane region" description="Helical" evidence="11">
    <location>
        <begin position="129"/>
        <end position="147"/>
    </location>
</feature>
<keyword evidence="9" id="KW-0594">Phospholipid biosynthesis</keyword>
<evidence type="ECO:0000256" key="1">
    <source>
        <dbReference type="ARBA" id="ARBA00004141"/>
    </source>
</evidence>
<evidence type="ECO:0000256" key="6">
    <source>
        <dbReference type="ARBA" id="ARBA00022989"/>
    </source>
</evidence>
<dbReference type="AlphaFoldDB" id="A0A382UDR5"/>
<evidence type="ECO:0000256" key="8">
    <source>
        <dbReference type="ARBA" id="ARBA00023136"/>
    </source>
</evidence>
<dbReference type="InterPro" id="IPR000462">
    <property type="entry name" value="CDP-OH_P_trans"/>
</dbReference>
<keyword evidence="8 11" id="KW-0472">Membrane</keyword>
<dbReference type="InterPro" id="IPR048254">
    <property type="entry name" value="CDP_ALCOHOL_P_TRANSF_CS"/>
</dbReference>
<dbReference type="GO" id="GO:0008444">
    <property type="term" value="F:CDP-diacylglycerol-glycerol-3-phosphate 3-phosphatidyltransferase activity"/>
    <property type="evidence" value="ECO:0007669"/>
    <property type="project" value="InterPro"/>
</dbReference>
<evidence type="ECO:0000256" key="5">
    <source>
        <dbReference type="ARBA" id="ARBA00022692"/>
    </source>
</evidence>
<dbReference type="EMBL" id="UINC01143320">
    <property type="protein sequence ID" value="SVD32177.1"/>
    <property type="molecule type" value="Genomic_DNA"/>
</dbReference>
<dbReference type="PROSITE" id="PS00379">
    <property type="entry name" value="CDP_ALCOHOL_P_TRANSF"/>
    <property type="match status" value="1"/>
</dbReference>
<feature type="transmembrane region" description="Helical" evidence="11">
    <location>
        <begin position="90"/>
        <end position="108"/>
    </location>
</feature>
<keyword evidence="6 11" id="KW-1133">Transmembrane helix</keyword>
<evidence type="ECO:0000256" key="3">
    <source>
        <dbReference type="ARBA" id="ARBA00022516"/>
    </source>
</evidence>
<keyword evidence="7" id="KW-0443">Lipid metabolism</keyword>
<organism evidence="12">
    <name type="scientific">marine metagenome</name>
    <dbReference type="NCBI Taxonomy" id="408172"/>
    <lineage>
        <taxon>unclassified sequences</taxon>
        <taxon>metagenomes</taxon>
        <taxon>ecological metagenomes</taxon>
    </lineage>
</organism>
<accession>A0A382UDR5</accession>
<evidence type="ECO:0008006" key="13">
    <source>
        <dbReference type="Google" id="ProtNLM"/>
    </source>
</evidence>
<dbReference type="Gene3D" id="1.20.120.1760">
    <property type="match status" value="1"/>
</dbReference>
<evidence type="ECO:0000256" key="9">
    <source>
        <dbReference type="ARBA" id="ARBA00023209"/>
    </source>
</evidence>
<evidence type="ECO:0000256" key="10">
    <source>
        <dbReference type="ARBA" id="ARBA00023264"/>
    </source>
</evidence>
<dbReference type="PANTHER" id="PTHR14269:SF11">
    <property type="entry name" value="CDP-DIACYLGLYCEROL--GLYCEROL-3-PHOSPHATE 3-PHOSPHATIDYLTRANSFERASE"/>
    <property type="match status" value="1"/>
</dbReference>
<dbReference type="InterPro" id="IPR043130">
    <property type="entry name" value="CDP-OH_PTrfase_TM_dom"/>
</dbReference>
<evidence type="ECO:0000256" key="4">
    <source>
        <dbReference type="ARBA" id="ARBA00022679"/>
    </source>
</evidence>
<evidence type="ECO:0000256" key="7">
    <source>
        <dbReference type="ARBA" id="ARBA00023098"/>
    </source>
</evidence>
<reference evidence="12" key="1">
    <citation type="submission" date="2018-05" db="EMBL/GenBank/DDBJ databases">
        <authorList>
            <person name="Lanie J.A."/>
            <person name="Ng W.-L."/>
            <person name="Kazmierczak K.M."/>
            <person name="Andrzejewski T.M."/>
            <person name="Davidsen T.M."/>
            <person name="Wayne K.J."/>
            <person name="Tettelin H."/>
            <person name="Glass J.I."/>
            <person name="Rusch D."/>
            <person name="Podicherti R."/>
            <person name="Tsui H.-C.T."/>
            <person name="Winkler M.E."/>
        </authorList>
    </citation>
    <scope>NUCLEOTIDE SEQUENCE</scope>
</reference>
<dbReference type="Pfam" id="PF01066">
    <property type="entry name" value="CDP-OH_P_transf"/>
    <property type="match status" value="1"/>
</dbReference>
<feature type="transmembrane region" description="Helical" evidence="11">
    <location>
        <begin position="159"/>
        <end position="180"/>
    </location>
</feature>
<dbReference type="InterPro" id="IPR004570">
    <property type="entry name" value="Phosphatidylglycerol_P_synth"/>
</dbReference>
<comment type="similarity">
    <text evidence="2">Belongs to the CDP-alcohol phosphatidyltransferase class-I family.</text>
</comment>
<sequence>MNLPNLLSISRVPVVFLIVYLMVRNTETTNCWAFGLFIASALTDWLDGYLARKLNQITDLGKFLDALADKVLTSGLFIALVALDRMGEDWALFAVLLIVTREFMVTGLRLVAAGKGRVLAAEKLGKWKTALQMVSIGLFLLVSAIPSSQPDMVLWCFELGWVVFVAATVLTVVSGVSYFIRNRDVFRK</sequence>
<comment type="subcellular location">
    <subcellularLocation>
        <location evidence="1">Membrane</location>
        <topology evidence="1">Multi-pass membrane protein</topology>
    </subcellularLocation>
</comment>
<dbReference type="PIRSF" id="PIRSF000847">
    <property type="entry name" value="Phos_ph_gly_syn"/>
    <property type="match status" value="1"/>
</dbReference>
<proteinExistence type="inferred from homology"/>
<evidence type="ECO:0000256" key="11">
    <source>
        <dbReference type="SAM" id="Phobius"/>
    </source>
</evidence>
<gene>
    <name evidence="12" type="ORF">METZ01_LOCUS385031</name>
</gene>
<dbReference type="PANTHER" id="PTHR14269">
    <property type="entry name" value="CDP-DIACYLGLYCEROL--GLYCEROL-3-PHOSPHATE 3-PHOSPHATIDYLTRANSFERASE-RELATED"/>
    <property type="match status" value="1"/>
</dbReference>
<keyword evidence="4" id="KW-0808">Transferase</keyword>
<feature type="transmembrane region" description="Helical" evidence="11">
    <location>
        <begin position="6"/>
        <end position="23"/>
    </location>
</feature>
<dbReference type="InterPro" id="IPR050324">
    <property type="entry name" value="CDP-alcohol_PTase-I"/>
</dbReference>
<evidence type="ECO:0000313" key="12">
    <source>
        <dbReference type="EMBL" id="SVD32177.1"/>
    </source>
</evidence>
<dbReference type="NCBIfam" id="TIGR00560">
    <property type="entry name" value="pgsA"/>
    <property type="match status" value="1"/>
</dbReference>
<protein>
    <recommendedName>
        <fullName evidence="13">CDP-diacylglycerol--glycerol-3-phosphate 3-phosphatidyltransferase</fullName>
    </recommendedName>
</protein>
<evidence type="ECO:0000256" key="2">
    <source>
        <dbReference type="ARBA" id="ARBA00010441"/>
    </source>
</evidence>